<evidence type="ECO:0000256" key="2">
    <source>
        <dbReference type="ARBA" id="ARBA00012489"/>
    </source>
</evidence>
<feature type="domain" description="Peptidase C50" evidence="5">
    <location>
        <begin position="195"/>
        <end position="291"/>
    </location>
</feature>
<evidence type="ECO:0000256" key="1">
    <source>
        <dbReference type="ARBA" id="ARBA00000451"/>
    </source>
</evidence>
<dbReference type="InterPro" id="IPR030397">
    <property type="entry name" value="SEPARIN_core_dom"/>
</dbReference>
<dbReference type="GO" id="GO:0051307">
    <property type="term" value="P:meiotic chromosome separation"/>
    <property type="evidence" value="ECO:0007669"/>
    <property type="project" value="TreeGrafter"/>
</dbReference>
<dbReference type="AlphaFoldDB" id="E4XRG4"/>
<keyword evidence="4" id="KW-0159">Chromosome partition</keyword>
<evidence type="ECO:0000313" key="7">
    <source>
        <dbReference type="Proteomes" id="UP000001307"/>
    </source>
</evidence>
<dbReference type="GO" id="GO:0005737">
    <property type="term" value="C:cytoplasm"/>
    <property type="evidence" value="ECO:0007669"/>
    <property type="project" value="TreeGrafter"/>
</dbReference>
<keyword evidence="3" id="KW-0378">Hydrolase</keyword>
<dbReference type="Pfam" id="PF03568">
    <property type="entry name" value="Separin_C"/>
    <property type="match status" value="1"/>
</dbReference>
<dbReference type="GO" id="GO:0006508">
    <property type="term" value="P:proteolysis"/>
    <property type="evidence" value="ECO:0007669"/>
    <property type="project" value="InterPro"/>
</dbReference>
<dbReference type="EC" id="3.4.22.49" evidence="2"/>
<reference evidence="6" key="1">
    <citation type="journal article" date="2010" name="Science">
        <title>Plasticity of animal genome architecture unmasked by rapid evolution of a pelagic tunicate.</title>
        <authorList>
            <person name="Denoeud F."/>
            <person name="Henriet S."/>
            <person name="Mungpakdee S."/>
            <person name="Aury J.M."/>
            <person name="Da Silva C."/>
            <person name="Brinkmann H."/>
            <person name="Mikhaleva J."/>
            <person name="Olsen L.C."/>
            <person name="Jubin C."/>
            <person name="Canestro C."/>
            <person name="Bouquet J.M."/>
            <person name="Danks G."/>
            <person name="Poulain J."/>
            <person name="Campsteijn C."/>
            <person name="Adamski M."/>
            <person name="Cross I."/>
            <person name="Yadetie F."/>
            <person name="Muffato M."/>
            <person name="Louis A."/>
            <person name="Butcher S."/>
            <person name="Tsagkogeorga G."/>
            <person name="Konrad A."/>
            <person name="Singh S."/>
            <person name="Jensen M.F."/>
            <person name="Cong E.H."/>
            <person name="Eikeseth-Otteraa H."/>
            <person name="Noel B."/>
            <person name="Anthouard V."/>
            <person name="Porcel B.M."/>
            <person name="Kachouri-Lafond R."/>
            <person name="Nishino A."/>
            <person name="Ugolini M."/>
            <person name="Chourrout P."/>
            <person name="Nishida H."/>
            <person name="Aasland R."/>
            <person name="Huzurbazar S."/>
            <person name="Westhof E."/>
            <person name="Delsuc F."/>
            <person name="Lehrach H."/>
            <person name="Reinhardt R."/>
            <person name="Weissenbach J."/>
            <person name="Roy S.W."/>
            <person name="Artiguenave F."/>
            <person name="Postlethwait J.H."/>
            <person name="Manak J.R."/>
            <person name="Thompson E.M."/>
            <person name="Jaillon O."/>
            <person name="Du Pasquier L."/>
            <person name="Boudinot P."/>
            <person name="Liberles D.A."/>
            <person name="Volff J.N."/>
            <person name="Philippe H."/>
            <person name="Lenhard B."/>
            <person name="Roest Crollius H."/>
            <person name="Wincker P."/>
            <person name="Chourrout D."/>
        </authorList>
    </citation>
    <scope>NUCLEOTIDE SEQUENCE [LARGE SCALE GENOMIC DNA]</scope>
</reference>
<dbReference type="InParanoid" id="E4XRG4"/>
<evidence type="ECO:0000259" key="5">
    <source>
        <dbReference type="PROSITE" id="PS51700"/>
    </source>
</evidence>
<dbReference type="PANTHER" id="PTHR12792:SF0">
    <property type="entry name" value="SEPARIN"/>
    <property type="match status" value="1"/>
</dbReference>
<dbReference type="PANTHER" id="PTHR12792">
    <property type="entry name" value="EXTRA SPINDLE POLES 1-RELATED"/>
    <property type="match status" value="1"/>
</dbReference>
<proteinExistence type="predicted"/>
<evidence type="ECO:0000256" key="3">
    <source>
        <dbReference type="ARBA" id="ARBA00022801"/>
    </source>
</evidence>
<evidence type="ECO:0000256" key="4">
    <source>
        <dbReference type="ARBA" id="ARBA00022829"/>
    </source>
</evidence>
<organism evidence="6">
    <name type="scientific">Oikopleura dioica</name>
    <name type="common">Tunicate</name>
    <dbReference type="NCBI Taxonomy" id="34765"/>
    <lineage>
        <taxon>Eukaryota</taxon>
        <taxon>Metazoa</taxon>
        <taxon>Chordata</taxon>
        <taxon>Tunicata</taxon>
        <taxon>Appendicularia</taxon>
        <taxon>Copelata</taxon>
        <taxon>Oikopleuridae</taxon>
        <taxon>Oikopleura</taxon>
    </lineage>
</organism>
<gene>
    <name evidence="6" type="ORF">GSOID_T00001749001</name>
</gene>
<keyword evidence="7" id="KW-1185">Reference proteome</keyword>
<protein>
    <recommendedName>
        <fullName evidence="2">separase</fullName>
        <ecNumber evidence="2">3.4.22.49</ecNumber>
    </recommendedName>
</protein>
<dbReference type="PROSITE" id="PS51700">
    <property type="entry name" value="SEPARIN"/>
    <property type="match status" value="1"/>
</dbReference>
<dbReference type="GO" id="GO:0005634">
    <property type="term" value="C:nucleus"/>
    <property type="evidence" value="ECO:0007669"/>
    <property type="project" value="InterPro"/>
</dbReference>
<dbReference type="OrthoDB" id="10255632at2759"/>
<dbReference type="Proteomes" id="UP000001307">
    <property type="component" value="Unassembled WGS sequence"/>
</dbReference>
<dbReference type="GO" id="GO:0004197">
    <property type="term" value="F:cysteine-type endopeptidase activity"/>
    <property type="evidence" value="ECO:0007669"/>
    <property type="project" value="InterPro"/>
</dbReference>
<accession>E4XRG4</accession>
<sequence>MSNGESISIGFDGTALAQEAFKMRETVDKISEELSREVTDPNKWWETRVKRNEYCHQLWTSRLPDVLGPALCLFTSGKKLTFPREVPKPKTALHTNFLGFAVRAWAHLNTQARNNVAGIVGMRKLDIDRLVKSHVHPEPAYMRSTSTYLVLGRLVQTLCFERMNICKGLRMSRMMSTRHAQYILRNDASGRCVDISDVFYVVDSQTNLAGSAETVGKFFQSVKEWDGYTSVAPPTNELIKKLNEKSLYIFAGHGSGSDCVGGWGRVVRKGISSTMHLIGCASGRLRDNGRTEPRGAVTKILDSGCKSILSLLWSVTDRDIDRFTLRLYADWFSGVRNSSKERGPCISRYINESARACKLGAANAGACVNYGLIPYCLNVPENWDKGLPNKINYKI</sequence>
<comment type="catalytic activity">
    <reaction evidence="1">
        <text>All bonds known to be hydrolyzed by this endopeptidase have arginine in P1 and an acidic residue in P4. P6 is often occupied by an acidic residue or by a hydroxy-amino-acid residue, the phosphorylation of which enhances cleavage.</text>
        <dbReference type="EC" id="3.4.22.49"/>
    </reaction>
</comment>
<dbReference type="InterPro" id="IPR005314">
    <property type="entry name" value="Peptidase_C50"/>
</dbReference>
<evidence type="ECO:0000313" key="6">
    <source>
        <dbReference type="EMBL" id="CBY12380.1"/>
    </source>
</evidence>
<dbReference type="EMBL" id="FN653117">
    <property type="protein sequence ID" value="CBY12380.1"/>
    <property type="molecule type" value="Genomic_DNA"/>
</dbReference>
<dbReference type="GO" id="GO:0072686">
    <property type="term" value="C:mitotic spindle"/>
    <property type="evidence" value="ECO:0007669"/>
    <property type="project" value="TreeGrafter"/>
</dbReference>
<name>E4XRG4_OIKDI</name>